<organism evidence="2">
    <name type="scientific">freshwater metagenome</name>
    <dbReference type="NCBI Taxonomy" id="449393"/>
    <lineage>
        <taxon>unclassified sequences</taxon>
        <taxon>metagenomes</taxon>
        <taxon>ecological metagenomes</taxon>
    </lineage>
</organism>
<dbReference type="AlphaFoldDB" id="A0A6J6EMQ1"/>
<reference evidence="2" key="1">
    <citation type="submission" date="2020-05" db="EMBL/GenBank/DDBJ databases">
        <authorList>
            <person name="Chiriac C."/>
            <person name="Salcher M."/>
            <person name="Ghai R."/>
            <person name="Kavagutti S V."/>
        </authorList>
    </citation>
    <scope>NUCLEOTIDE SEQUENCE</scope>
</reference>
<dbReference type="EMBL" id="CAEZTD010000188">
    <property type="protein sequence ID" value="CAB4575773.1"/>
    <property type="molecule type" value="Genomic_DNA"/>
</dbReference>
<proteinExistence type="predicted"/>
<dbReference type="GO" id="GO:0016787">
    <property type="term" value="F:hydrolase activity"/>
    <property type="evidence" value="ECO:0007669"/>
    <property type="project" value="UniProtKB-KW"/>
</dbReference>
<dbReference type="PANTHER" id="PTHR20935:SF0">
    <property type="entry name" value="SERINE_THREONINE-PROTEIN PHOSPHATASE PGAM5, MITOCHONDRIAL"/>
    <property type="match status" value="1"/>
</dbReference>
<protein>
    <submittedName>
        <fullName evidence="2">Unannotated protein</fullName>
    </submittedName>
</protein>
<name>A0A6J6EMQ1_9ZZZZ</name>
<dbReference type="InterPro" id="IPR029033">
    <property type="entry name" value="His_PPase_superfam"/>
</dbReference>
<dbReference type="SUPFAM" id="SSF53254">
    <property type="entry name" value="Phosphoglycerate mutase-like"/>
    <property type="match status" value="1"/>
</dbReference>
<dbReference type="InterPro" id="IPR051021">
    <property type="entry name" value="Mito_Ser/Thr_phosphatase"/>
</dbReference>
<dbReference type="SMART" id="SM00855">
    <property type="entry name" value="PGAM"/>
    <property type="match status" value="1"/>
</dbReference>
<evidence type="ECO:0000313" key="2">
    <source>
        <dbReference type="EMBL" id="CAB4575773.1"/>
    </source>
</evidence>
<sequence length="199" mass="21686">MPHTLILVRHGAHVDAEHGVQDGPLSARGKQQAELLARRLAGLKIDSMWHSPLQQTWDTATILGKNLGVESQPSALLLPCVPSGAEAGMPKAYEPFFGSVTDEEVDAGRAQMDDAITEFMARGRAGKVDILVTHNAVIAWFVRSVLGADEWKWVTLNQNHCGLTVLQQKSGRPWTLVSHNDVGHLSVDLRSGLPEPYSL</sequence>
<dbReference type="PANTHER" id="PTHR20935">
    <property type="entry name" value="PHOSPHOGLYCERATE MUTASE-RELATED"/>
    <property type="match status" value="1"/>
</dbReference>
<dbReference type="InterPro" id="IPR013078">
    <property type="entry name" value="His_Pase_superF_clade-1"/>
</dbReference>
<dbReference type="Pfam" id="PF00300">
    <property type="entry name" value="His_Phos_1"/>
    <property type="match status" value="2"/>
</dbReference>
<keyword evidence="1" id="KW-0378">Hydrolase</keyword>
<dbReference type="CDD" id="cd07067">
    <property type="entry name" value="HP_PGM_like"/>
    <property type="match status" value="1"/>
</dbReference>
<evidence type="ECO:0000256" key="1">
    <source>
        <dbReference type="ARBA" id="ARBA00022801"/>
    </source>
</evidence>
<accession>A0A6J6EMQ1</accession>
<dbReference type="Gene3D" id="3.40.50.1240">
    <property type="entry name" value="Phosphoglycerate mutase-like"/>
    <property type="match status" value="1"/>
</dbReference>
<gene>
    <name evidence="2" type="ORF">UFOPK1591_01557</name>
</gene>